<dbReference type="SUPFAM" id="SSF51197">
    <property type="entry name" value="Clavaminate synthase-like"/>
    <property type="match status" value="1"/>
</dbReference>
<evidence type="ECO:0000313" key="6">
    <source>
        <dbReference type="EMBL" id="MDN5202467.1"/>
    </source>
</evidence>
<evidence type="ECO:0000256" key="1">
    <source>
        <dbReference type="ARBA" id="ARBA00007730"/>
    </source>
</evidence>
<evidence type="ECO:0000259" key="5">
    <source>
        <dbReference type="Pfam" id="PF05118"/>
    </source>
</evidence>
<dbReference type="InterPro" id="IPR007803">
    <property type="entry name" value="Asp/Arg/Pro-Hydrxlase"/>
</dbReference>
<feature type="domain" description="Aspartyl/asparaginy/proline hydroxylase" evidence="5">
    <location>
        <begin position="59"/>
        <end position="213"/>
    </location>
</feature>
<sequence length="247" mass="29140">MMGLLIILLVIVIGVIILWAIESRVFLLLYQKLFYRTDKEALFPENITRYFPEHQLLKKNLTIIQKELIVLMQEYQRIPKLHELDNQNRRISFKDGPGWRTFYMKAYNGWFIDNCRRCPNTYSLIRQMDNVLTAMFSIMEPGNEIPAHTGKFFGFLRYQMPLIVPKKGHCMITVGDKTHQYKEGQAILFDDTIEHSVVNATDEMRIVLFLDIDKRANFLVSLMNRFFMWLVIVSPKFKNGETKAYGK</sequence>
<keyword evidence="3" id="KW-0560">Oxidoreductase</keyword>
<dbReference type="Pfam" id="PF05118">
    <property type="entry name" value="Asp_Arg_Hydrox"/>
    <property type="match status" value="1"/>
</dbReference>
<dbReference type="EMBL" id="JAUJEA010000004">
    <property type="protein sequence ID" value="MDN5202467.1"/>
    <property type="molecule type" value="Genomic_DNA"/>
</dbReference>
<keyword evidence="7" id="KW-1185">Reference proteome</keyword>
<organism evidence="6 7">
    <name type="scientific">Splendidivirga corallicola</name>
    <dbReference type="NCBI Taxonomy" id="3051826"/>
    <lineage>
        <taxon>Bacteria</taxon>
        <taxon>Pseudomonadati</taxon>
        <taxon>Bacteroidota</taxon>
        <taxon>Cytophagia</taxon>
        <taxon>Cytophagales</taxon>
        <taxon>Splendidivirgaceae</taxon>
        <taxon>Splendidivirga</taxon>
    </lineage>
</organism>
<accession>A0ABT8KNY7</accession>
<keyword evidence="4" id="KW-0812">Transmembrane</keyword>
<dbReference type="RefSeq" id="WP_346752491.1">
    <property type="nucleotide sequence ID" value="NZ_JAUJEA010000004.1"/>
</dbReference>
<dbReference type="InterPro" id="IPR027443">
    <property type="entry name" value="IPNS-like_sf"/>
</dbReference>
<dbReference type="PANTHER" id="PTHR46332">
    <property type="entry name" value="ASPARTATE BETA-HYDROXYLASE DOMAIN-CONTAINING PROTEIN 2"/>
    <property type="match status" value="1"/>
</dbReference>
<evidence type="ECO:0000256" key="3">
    <source>
        <dbReference type="ARBA" id="ARBA00023002"/>
    </source>
</evidence>
<evidence type="ECO:0000256" key="4">
    <source>
        <dbReference type="SAM" id="Phobius"/>
    </source>
</evidence>
<protein>
    <submittedName>
        <fullName evidence="6">Aspartyl/asparaginyl beta-hydroxylase domain-containing protein</fullName>
    </submittedName>
</protein>
<comment type="caution">
    <text evidence="6">The sequence shown here is derived from an EMBL/GenBank/DDBJ whole genome shotgun (WGS) entry which is preliminary data.</text>
</comment>
<comment type="similarity">
    <text evidence="1">Belongs to the aspartyl/asparaginyl beta-hydroxylase family.</text>
</comment>
<feature type="transmembrane region" description="Helical" evidence="4">
    <location>
        <begin position="6"/>
        <end position="30"/>
    </location>
</feature>
<dbReference type="Gene3D" id="2.60.120.330">
    <property type="entry name" value="B-lactam Antibiotic, Isopenicillin N Synthase, Chain"/>
    <property type="match status" value="1"/>
</dbReference>
<dbReference type="PANTHER" id="PTHR46332:SF5">
    <property type="entry name" value="ASPARTATE BETA-HYDROXYLASE DOMAIN CONTAINING 2"/>
    <property type="match status" value="1"/>
</dbReference>
<keyword evidence="4" id="KW-0472">Membrane</keyword>
<dbReference type="InterPro" id="IPR051821">
    <property type="entry name" value="Asp/Asn_beta-hydroxylase"/>
</dbReference>
<evidence type="ECO:0000256" key="2">
    <source>
        <dbReference type="ARBA" id="ARBA00022964"/>
    </source>
</evidence>
<keyword evidence="4" id="KW-1133">Transmembrane helix</keyword>
<dbReference type="Proteomes" id="UP001172082">
    <property type="component" value="Unassembled WGS sequence"/>
</dbReference>
<gene>
    <name evidence="6" type="ORF">QQ008_13860</name>
</gene>
<keyword evidence="2" id="KW-0223">Dioxygenase</keyword>
<proteinExistence type="inferred from homology"/>
<evidence type="ECO:0000313" key="7">
    <source>
        <dbReference type="Proteomes" id="UP001172082"/>
    </source>
</evidence>
<reference evidence="6" key="1">
    <citation type="submission" date="2023-06" db="EMBL/GenBank/DDBJ databases">
        <title>Genomic of Parafulvivirga corallium.</title>
        <authorList>
            <person name="Wang G."/>
        </authorList>
    </citation>
    <scope>NUCLEOTIDE SEQUENCE</scope>
    <source>
        <strain evidence="6">BMA10</strain>
    </source>
</reference>
<name>A0ABT8KNY7_9BACT</name>